<dbReference type="GO" id="GO:0008483">
    <property type="term" value="F:transaminase activity"/>
    <property type="evidence" value="ECO:0007669"/>
    <property type="project" value="UniProtKB-KW"/>
</dbReference>
<dbReference type="InterPro" id="IPR043132">
    <property type="entry name" value="BCAT-like_C"/>
</dbReference>
<comment type="caution">
    <text evidence="2">The sequence shown here is derived from an EMBL/GenBank/DDBJ whole genome shotgun (WGS) entry which is preliminary data.</text>
</comment>
<evidence type="ECO:0000256" key="1">
    <source>
        <dbReference type="ARBA" id="ARBA00009320"/>
    </source>
</evidence>
<keyword evidence="2" id="KW-0808">Transferase</keyword>
<reference evidence="2" key="2">
    <citation type="submission" date="2020-08" db="EMBL/GenBank/DDBJ databases">
        <authorList>
            <person name="Chen M."/>
            <person name="Teng W."/>
            <person name="Zhao L."/>
            <person name="Hu C."/>
            <person name="Zhou Y."/>
            <person name="Han B."/>
            <person name="Song L."/>
            <person name="Shu W."/>
        </authorList>
    </citation>
    <scope>NUCLEOTIDE SEQUENCE</scope>
    <source>
        <strain evidence="2">FACHB-1375</strain>
    </source>
</reference>
<sequence length="290" mass="32434">MYWYSGKLIESSKIEVGIDDPGLLYGASVFTTLRVYDRSLDSGKTNWGGHCDRIRCSLARFGWQMPDWERVRQGAETLKADFPVLRIAIFPDGREWIVGRQLPEDLTDRQQSGVVAWLAEASQYRRSLAEHKTGNYLSAWLALREAQQYGAKEAILLDSSGNWLETSTGNLWGWRDGRWWTPPLEAGILAGLMRSQLIAGLKSQNEVVEEKPWSADLVAGFEAIAYSNSVVEVVPIHKIIKKEGESGRGGEQGKLTDAPCPIPHALSSSHICFQKLRESITDRLPFSQIG</sequence>
<dbReference type="Gene3D" id="3.20.10.10">
    <property type="entry name" value="D-amino Acid Aminotransferase, subunit A, domain 2"/>
    <property type="match status" value="1"/>
</dbReference>
<dbReference type="PANTHER" id="PTHR42743">
    <property type="entry name" value="AMINO-ACID AMINOTRANSFERASE"/>
    <property type="match status" value="1"/>
</dbReference>
<dbReference type="RefSeq" id="WP_190469179.1">
    <property type="nucleotide sequence ID" value="NZ_JACJPW010000067.1"/>
</dbReference>
<evidence type="ECO:0000313" key="2">
    <source>
        <dbReference type="EMBL" id="MBD2183890.1"/>
    </source>
</evidence>
<dbReference type="InterPro" id="IPR036038">
    <property type="entry name" value="Aminotransferase-like"/>
</dbReference>
<dbReference type="InterPro" id="IPR043131">
    <property type="entry name" value="BCAT-like_N"/>
</dbReference>
<dbReference type="EMBL" id="JACJPW010000067">
    <property type="protein sequence ID" value="MBD2183890.1"/>
    <property type="molecule type" value="Genomic_DNA"/>
</dbReference>
<gene>
    <name evidence="2" type="ORF">H6G03_22955</name>
</gene>
<dbReference type="Pfam" id="PF01063">
    <property type="entry name" value="Aminotran_4"/>
    <property type="match status" value="1"/>
</dbReference>
<dbReference type="InterPro" id="IPR050571">
    <property type="entry name" value="Class-IV_PLP-Dep_Aminotrnsfr"/>
</dbReference>
<evidence type="ECO:0000313" key="3">
    <source>
        <dbReference type="Proteomes" id="UP000641646"/>
    </source>
</evidence>
<dbReference type="GO" id="GO:0005829">
    <property type="term" value="C:cytosol"/>
    <property type="evidence" value="ECO:0007669"/>
    <property type="project" value="TreeGrafter"/>
</dbReference>
<keyword evidence="3" id="KW-1185">Reference proteome</keyword>
<dbReference type="SUPFAM" id="SSF56752">
    <property type="entry name" value="D-aminoacid aminotransferase-like PLP-dependent enzymes"/>
    <property type="match status" value="1"/>
</dbReference>
<proteinExistence type="inferred from homology"/>
<protein>
    <submittedName>
        <fullName evidence="2">Aminotransferase class IV</fullName>
    </submittedName>
</protein>
<dbReference type="AlphaFoldDB" id="A0A926ZIA7"/>
<accession>A0A926ZIA7</accession>
<dbReference type="Gene3D" id="3.30.470.10">
    <property type="match status" value="1"/>
</dbReference>
<dbReference type="InterPro" id="IPR001544">
    <property type="entry name" value="Aminotrans_IV"/>
</dbReference>
<dbReference type="Proteomes" id="UP000641646">
    <property type="component" value="Unassembled WGS sequence"/>
</dbReference>
<reference evidence="2" key="1">
    <citation type="journal article" date="2015" name="ISME J.">
        <title>Draft Genome Sequence of Streptomyces incarnatus NRRL8089, which Produces the Nucleoside Antibiotic Sinefungin.</title>
        <authorList>
            <person name="Oshima K."/>
            <person name="Hattori M."/>
            <person name="Shimizu H."/>
            <person name="Fukuda K."/>
            <person name="Nemoto M."/>
            <person name="Inagaki K."/>
            <person name="Tamura T."/>
        </authorList>
    </citation>
    <scope>NUCLEOTIDE SEQUENCE</scope>
    <source>
        <strain evidence="2">FACHB-1375</strain>
    </source>
</reference>
<dbReference type="GO" id="GO:0046394">
    <property type="term" value="P:carboxylic acid biosynthetic process"/>
    <property type="evidence" value="ECO:0007669"/>
    <property type="project" value="UniProtKB-ARBA"/>
</dbReference>
<keyword evidence="2" id="KW-0032">Aminotransferase</keyword>
<organism evidence="2 3">
    <name type="scientific">Aerosakkonema funiforme FACHB-1375</name>
    <dbReference type="NCBI Taxonomy" id="2949571"/>
    <lineage>
        <taxon>Bacteria</taxon>
        <taxon>Bacillati</taxon>
        <taxon>Cyanobacteriota</taxon>
        <taxon>Cyanophyceae</taxon>
        <taxon>Oscillatoriophycideae</taxon>
        <taxon>Aerosakkonematales</taxon>
        <taxon>Aerosakkonemataceae</taxon>
        <taxon>Aerosakkonema</taxon>
    </lineage>
</organism>
<name>A0A926ZIA7_9CYAN</name>
<dbReference type="PANTHER" id="PTHR42743:SF11">
    <property type="entry name" value="AMINODEOXYCHORISMATE LYASE"/>
    <property type="match status" value="1"/>
</dbReference>
<comment type="similarity">
    <text evidence="1">Belongs to the class-IV pyridoxal-phosphate-dependent aminotransferase family.</text>
</comment>